<feature type="transmembrane region" description="Helical" evidence="6">
    <location>
        <begin position="20"/>
        <end position="38"/>
    </location>
</feature>
<name>A0ABQ1MXL6_9MICO</name>
<feature type="transmembrane region" description="Helical" evidence="6">
    <location>
        <begin position="58"/>
        <end position="77"/>
    </location>
</feature>
<feature type="transmembrane region" description="Helical" evidence="6">
    <location>
        <begin position="253"/>
        <end position="274"/>
    </location>
</feature>
<evidence type="ECO:0000259" key="7">
    <source>
        <dbReference type="PROSITE" id="PS50850"/>
    </source>
</evidence>
<keyword evidence="3 6" id="KW-0812">Transmembrane</keyword>
<feature type="domain" description="Major facilitator superfamily (MFS) profile" evidence="7">
    <location>
        <begin position="27"/>
        <end position="434"/>
    </location>
</feature>
<feature type="transmembrane region" description="Helical" evidence="6">
    <location>
        <begin position="153"/>
        <end position="174"/>
    </location>
</feature>
<protein>
    <submittedName>
        <fullName evidence="8">Tartrate transporter</fullName>
    </submittedName>
</protein>
<evidence type="ECO:0000313" key="9">
    <source>
        <dbReference type="Proteomes" id="UP000632322"/>
    </source>
</evidence>
<keyword evidence="9" id="KW-1185">Reference proteome</keyword>
<gene>
    <name evidence="8" type="ORF">GCM10010974_30610</name>
</gene>
<dbReference type="PROSITE" id="PS50850">
    <property type="entry name" value="MFS"/>
    <property type="match status" value="1"/>
</dbReference>
<dbReference type="EMBL" id="BMJG01000014">
    <property type="protein sequence ID" value="GGC46237.1"/>
    <property type="molecule type" value="Genomic_DNA"/>
</dbReference>
<dbReference type="CDD" id="cd17319">
    <property type="entry name" value="MFS_ExuT_GudP_like"/>
    <property type="match status" value="1"/>
</dbReference>
<reference evidence="9" key="1">
    <citation type="journal article" date="2019" name="Int. J. Syst. Evol. Microbiol.">
        <title>The Global Catalogue of Microorganisms (GCM) 10K type strain sequencing project: providing services to taxonomists for standard genome sequencing and annotation.</title>
        <authorList>
            <consortium name="The Broad Institute Genomics Platform"/>
            <consortium name="The Broad Institute Genome Sequencing Center for Infectious Disease"/>
            <person name="Wu L."/>
            <person name="Ma J."/>
        </authorList>
    </citation>
    <scope>NUCLEOTIDE SEQUENCE [LARGE SCALE GENOMIC DNA]</scope>
    <source>
        <strain evidence="9">CGMCC 1.15472</strain>
    </source>
</reference>
<feature type="transmembrane region" description="Helical" evidence="6">
    <location>
        <begin position="122"/>
        <end position="141"/>
    </location>
</feature>
<accession>A0ABQ1MXL6</accession>
<evidence type="ECO:0000256" key="1">
    <source>
        <dbReference type="ARBA" id="ARBA00004651"/>
    </source>
</evidence>
<feature type="transmembrane region" description="Helical" evidence="6">
    <location>
        <begin position="378"/>
        <end position="399"/>
    </location>
</feature>
<dbReference type="InterPro" id="IPR011701">
    <property type="entry name" value="MFS"/>
</dbReference>
<dbReference type="PANTHER" id="PTHR43791">
    <property type="entry name" value="PERMEASE-RELATED"/>
    <property type="match status" value="1"/>
</dbReference>
<organism evidence="8 9">
    <name type="scientific">Brevibacterium sediminis</name>
    <dbReference type="NCBI Taxonomy" id="1857024"/>
    <lineage>
        <taxon>Bacteria</taxon>
        <taxon>Bacillati</taxon>
        <taxon>Actinomycetota</taxon>
        <taxon>Actinomycetes</taxon>
        <taxon>Micrococcales</taxon>
        <taxon>Brevibacteriaceae</taxon>
        <taxon>Brevibacterium</taxon>
    </lineage>
</organism>
<feature type="transmembrane region" description="Helical" evidence="6">
    <location>
        <begin position="98"/>
        <end position="116"/>
    </location>
</feature>
<evidence type="ECO:0000256" key="2">
    <source>
        <dbReference type="ARBA" id="ARBA00022448"/>
    </source>
</evidence>
<keyword evidence="2" id="KW-0813">Transport</keyword>
<comment type="caution">
    <text evidence="8">The sequence shown here is derived from an EMBL/GenBank/DDBJ whole genome shotgun (WGS) entry which is preliminary data.</text>
</comment>
<evidence type="ECO:0000256" key="3">
    <source>
        <dbReference type="ARBA" id="ARBA00022692"/>
    </source>
</evidence>
<keyword evidence="5 6" id="KW-0472">Membrane</keyword>
<keyword evidence="4 6" id="KW-1133">Transmembrane helix</keyword>
<dbReference type="PANTHER" id="PTHR43791:SF36">
    <property type="entry name" value="TRANSPORTER, PUTATIVE (AFU_ORTHOLOGUE AFUA_6G08340)-RELATED"/>
    <property type="match status" value="1"/>
</dbReference>
<feature type="transmembrane region" description="Helical" evidence="6">
    <location>
        <begin position="286"/>
        <end position="305"/>
    </location>
</feature>
<dbReference type="SUPFAM" id="SSF103473">
    <property type="entry name" value="MFS general substrate transporter"/>
    <property type="match status" value="1"/>
</dbReference>
<dbReference type="Gene3D" id="1.20.1250.20">
    <property type="entry name" value="MFS general substrate transporter like domains"/>
    <property type="match status" value="2"/>
</dbReference>
<dbReference type="Pfam" id="PF07690">
    <property type="entry name" value="MFS_1"/>
    <property type="match status" value="1"/>
</dbReference>
<evidence type="ECO:0000256" key="5">
    <source>
        <dbReference type="ARBA" id="ARBA00023136"/>
    </source>
</evidence>
<feature type="transmembrane region" description="Helical" evidence="6">
    <location>
        <begin position="405"/>
        <end position="426"/>
    </location>
</feature>
<evidence type="ECO:0000256" key="4">
    <source>
        <dbReference type="ARBA" id="ARBA00022989"/>
    </source>
</evidence>
<dbReference type="Proteomes" id="UP000632322">
    <property type="component" value="Unassembled WGS sequence"/>
</dbReference>
<dbReference type="InterPro" id="IPR036259">
    <property type="entry name" value="MFS_trans_sf"/>
</dbReference>
<feature type="transmembrane region" description="Helical" evidence="6">
    <location>
        <begin position="186"/>
        <end position="206"/>
    </location>
</feature>
<sequence>MSSHTATESSQRSELERRTIRKISLKLMPFLTFGYFIAHVDRNNVGIASLQMNDAIGLTSTIFGLGSSLFFLAYVLLEVPSNIMLAKVGARLWIARILITWGIIATAMAFVIGPFSFTAMRILLGAAEAGFFPGIILYLTYWFPPRYRARNMALFSIAIPLSNVLGSIIGGLLLRLSMFGLDGWQWLFIIEGLPAVILGVMAFKVLPNGPTDAKWLSDEERVWLTTAMSEQEQTLEETRSHTSFWTLFTNGRIMLLALVYTSTAAISQGLSLWQPQIIKSFGLTDSQVGLINAIPFAVAAILMYLWGKLSDRRSERVLMTLVPTIVAAISLAFVPNASTIVVFVIVICGVLVGTYAAKGPFWSLSSEWLSRKEAVAGIAIINSIGSLAAFGNNILIGFINDRAGSFALSMVPLMVLAISSVALLIIGSRRYSTSV</sequence>
<evidence type="ECO:0000256" key="6">
    <source>
        <dbReference type="SAM" id="Phobius"/>
    </source>
</evidence>
<dbReference type="InterPro" id="IPR020846">
    <property type="entry name" value="MFS_dom"/>
</dbReference>
<feature type="transmembrane region" description="Helical" evidence="6">
    <location>
        <begin position="317"/>
        <end position="334"/>
    </location>
</feature>
<feature type="transmembrane region" description="Helical" evidence="6">
    <location>
        <begin position="340"/>
        <end position="357"/>
    </location>
</feature>
<comment type="subcellular location">
    <subcellularLocation>
        <location evidence="1">Cell membrane</location>
        <topology evidence="1">Multi-pass membrane protein</topology>
    </subcellularLocation>
</comment>
<proteinExistence type="predicted"/>
<evidence type="ECO:0000313" key="8">
    <source>
        <dbReference type="EMBL" id="GGC46237.1"/>
    </source>
</evidence>